<dbReference type="PANTHER" id="PTHR15711">
    <property type="entry name" value="RAP GTPASE-ACTIVATING PROTEIN"/>
    <property type="match status" value="1"/>
</dbReference>
<dbReference type="EnsemblMetazoa" id="RPRC013276-RA">
    <property type="protein sequence ID" value="RPRC013276-PA"/>
    <property type="gene ID" value="RPRC013276"/>
</dbReference>
<evidence type="ECO:0000313" key="4">
    <source>
        <dbReference type="Proteomes" id="UP000015103"/>
    </source>
</evidence>
<feature type="region of interest" description="Disordered" evidence="2">
    <location>
        <begin position="552"/>
        <end position="637"/>
    </location>
</feature>
<dbReference type="PROSITE" id="PS50106">
    <property type="entry name" value="PDZ"/>
    <property type="match status" value="1"/>
</dbReference>
<name>T1IAF5_RHOPR</name>
<dbReference type="SUPFAM" id="SSF50156">
    <property type="entry name" value="PDZ domain-like"/>
    <property type="match status" value="1"/>
</dbReference>
<dbReference type="PROSITE" id="PS50085">
    <property type="entry name" value="RAPGAP"/>
    <property type="match status" value="1"/>
</dbReference>
<dbReference type="InterPro" id="IPR035974">
    <property type="entry name" value="Rap/Ran-GAP_sf"/>
</dbReference>
<feature type="region of interest" description="Disordered" evidence="2">
    <location>
        <begin position="366"/>
        <end position="426"/>
    </location>
</feature>
<protein>
    <recommendedName>
        <fullName evidence="5">PDZ domain-containing protein</fullName>
    </recommendedName>
</protein>
<dbReference type="SMART" id="SM00228">
    <property type="entry name" value="PDZ"/>
    <property type="match status" value="1"/>
</dbReference>
<dbReference type="GO" id="GO:0051056">
    <property type="term" value="P:regulation of small GTPase mediated signal transduction"/>
    <property type="evidence" value="ECO:0007669"/>
    <property type="project" value="InterPro"/>
</dbReference>
<evidence type="ECO:0000256" key="2">
    <source>
        <dbReference type="SAM" id="MobiDB-lite"/>
    </source>
</evidence>
<feature type="compositionally biased region" description="Low complexity" evidence="2">
    <location>
        <begin position="404"/>
        <end position="426"/>
    </location>
</feature>
<dbReference type="PANTHER" id="PTHR15711:SF22">
    <property type="entry name" value="RAP-GAP DOMAIN-CONTAINING PROTEIN"/>
    <property type="match status" value="1"/>
</dbReference>
<accession>T1IAF5</accession>
<dbReference type="Pfam" id="PF02145">
    <property type="entry name" value="Rap_GAP"/>
    <property type="match status" value="1"/>
</dbReference>
<dbReference type="InterPro" id="IPR001478">
    <property type="entry name" value="PDZ"/>
</dbReference>
<dbReference type="InterPro" id="IPR036034">
    <property type="entry name" value="PDZ_sf"/>
</dbReference>
<dbReference type="Gene3D" id="2.30.42.10">
    <property type="match status" value="1"/>
</dbReference>
<dbReference type="AlphaFoldDB" id="T1IAF5"/>
<dbReference type="InterPro" id="IPR050989">
    <property type="entry name" value="Rap1_Ran_GAP"/>
</dbReference>
<dbReference type="InterPro" id="IPR000331">
    <property type="entry name" value="Rap/Ran_GAP_dom"/>
</dbReference>
<feature type="region of interest" description="Disordered" evidence="2">
    <location>
        <begin position="700"/>
        <end position="778"/>
    </location>
</feature>
<sequence length="871" mass="96682">MLPFTPNNRQQLLRKRHIGNDIVTIVFQEPGAHPFTPKVIRSQFQHVFIVVRAISPCTENTRYSIAVARSKEVPIFGPPIPENATFPKSKAFADFLLAKIINGENAAHQSEKFATMATRTRQEYLKDLVSNYTTATVVEPNQKFSMLSFSSKKKTERWRPRFVPGDAVTQSGAIVWQVIVDDCGLSHQLDAFLAISADSIVIIEEATREIVFVTSCKSVLGWSANANSLRLYFHQGECITFHMREGGERDELMEVVVRLRAVTNGSVAQEFSLKRNPLGQLGFHVQPDGVVTQVENMGLAYMAGLRQGARLVEICKVAVSTLSHDQMVDLLKTSVAVTVTVIPPLADGTPRRGCSLQNCKYNTTYEGDYENVNNNSNDTTSKANSKTARQQAVTGNVRKRYERSFSPPRSSNSSGYGTGSSSKSSASVDRFANIEGTLTSSSSGHSLDDRWYEVLESGVEGGEGTSPPPPLPVRLNNPYIHPAHPTNSHSKMNGYSMLEPSQHEFKVGEKVTCLIKAERSHELRRQIERNHSDYHLNQVEYGHYQLTTSSSVDEKTLQDSASNISRPQSDGGHSTDTSSTSDRMFGLPSEDDLSGGKGSPVVRRNKSHNKEATGQQQQARLRQIPRSQRNSANLQSSTFQQDLLRLIHPDYMEPNDLQAISTSSLKETYGKITGNSGGSLSNLTSDSSTTTLCSDVNIEINKSRPHSPPTKDKPSPTQPQLETIVTLARPATVISNPSTASSPAPSEAKMTKEERLSPRVSKPSQVQSKGPLLLPDRQDMDWSSLVDTATRAMLHADLEPTDSSSPREEELAKHISQLESRLSRETRRRLSLEEEVRGLREENRRLQQESQSAAQQLRRFTEWFFQTIDKQ</sequence>
<dbReference type="CDD" id="cd06745">
    <property type="entry name" value="PDZ_SIPA1-like"/>
    <property type="match status" value="1"/>
</dbReference>
<dbReference type="InParanoid" id="T1IAF5"/>
<dbReference type="EMBL" id="ACPB03012652">
    <property type="status" value="NOT_ANNOTATED_CDS"/>
    <property type="molecule type" value="Genomic_DNA"/>
</dbReference>
<feature type="compositionally biased region" description="Low complexity" evidence="2">
    <location>
        <begin position="569"/>
        <end position="582"/>
    </location>
</feature>
<feature type="compositionally biased region" description="Low complexity" evidence="2">
    <location>
        <begin position="735"/>
        <end position="748"/>
    </location>
</feature>
<dbReference type="GO" id="GO:0005096">
    <property type="term" value="F:GTPase activator activity"/>
    <property type="evidence" value="ECO:0007669"/>
    <property type="project" value="InterPro"/>
</dbReference>
<dbReference type="Gene3D" id="3.40.50.11210">
    <property type="entry name" value="Rap/Ran-GAP"/>
    <property type="match status" value="1"/>
</dbReference>
<evidence type="ECO:0000313" key="3">
    <source>
        <dbReference type="EnsemblMetazoa" id="RPRC013276-PA"/>
    </source>
</evidence>
<reference evidence="3" key="1">
    <citation type="submission" date="2015-05" db="UniProtKB">
        <authorList>
            <consortium name="EnsemblMetazoa"/>
        </authorList>
    </citation>
    <scope>IDENTIFICATION</scope>
</reference>
<proteinExistence type="predicted"/>
<dbReference type="OMA" id="PLQHMNF"/>
<feature type="compositionally biased region" description="Polar residues" evidence="2">
    <location>
        <begin position="558"/>
        <end position="568"/>
    </location>
</feature>
<feature type="coiled-coil region" evidence="1">
    <location>
        <begin position="808"/>
        <end position="859"/>
    </location>
</feature>
<dbReference type="HOGENOM" id="CLU_329644_0_0_1"/>
<dbReference type="Proteomes" id="UP000015103">
    <property type="component" value="Unassembled WGS sequence"/>
</dbReference>
<evidence type="ECO:0000256" key="1">
    <source>
        <dbReference type="SAM" id="Coils"/>
    </source>
</evidence>
<evidence type="ECO:0008006" key="5">
    <source>
        <dbReference type="Google" id="ProtNLM"/>
    </source>
</evidence>
<dbReference type="eggNOG" id="KOG3686">
    <property type="taxonomic scope" value="Eukaryota"/>
</dbReference>
<keyword evidence="1" id="KW-0175">Coiled coil</keyword>
<dbReference type="SUPFAM" id="SSF111347">
    <property type="entry name" value="Rap/Ran-GAP"/>
    <property type="match status" value="1"/>
</dbReference>
<dbReference type="Pfam" id="PF00595">
    <property type="entry name" value="PDZ"/>
    <property type="match status" value="1"/>
</dbReference>
<feature type="compositionally biased region" description="Polar residues" evidence="2">
    <location>
        <begin position="366"/>
        <end position="394"/>
    </location>
</feature>
<feature type="compositionally biased region" description="Polar residues" evidence="2">
    <location>
        <begin position="612"/>
        <end position="637"/>
    </location>
</feature>
<dbReference type="VEuPathDB" id="VectorBase:RPRC013276"/>
<feature type="region of interest" description="Disordered" evidence="2">
    <location>
        <begin position="458"/>
        <end position="495"/>
    </location>
</feature>
<dbReference type="STRING" id="13249.T1IAF5"/>
<organism evidence="3 4">
    <name type="scientific">Rhodnius prolixus</name>
    <name type="common">Triatomid bug</name>
    <dbReference type="NCBI Taxonomy" id="13249"/>
    <lineage>
        <taxon>Eukaryota</taxon>
        <taxon>Metazoa</taxon>
        <taxon>Ecdysozoa</taxon>
        <taxon>Arthropoda</taxon>
        <taxon>Hexapoda</taxon>
        <taxon>Insecta</taxon>
        <taxon>Pterygota</taxon>
        <taxon>Neoptera</taxon>
        <taxon>Paraneoptera</taxon>
        <taxon>Hemiptera</taxon>
        <taxon>Heteroptera</taxon>
        <taxon>Panheteroptera</taxon>
        <taxon>Cimicomorpha</taxon>
        <taxon>Reduviidae</taxon>
        <taxon>Triatominae</taxon>
        <taxon>Rhodnius</taxon>
    </lineage>
</organism>
<keyword evidence="4" id="KW-1185">Reference proteome</keyword>
<dbReference type="GO" id="GO:0005737">
    <property type="term" value="C:cytoplasm"/>
    <property type="evidence" value="ECO:0007669"/>
    <property type="project" value="TreeGrafter"/>
</dbReference>